<accession>A0ABV0KHC8</accession>
<dbReference type="InterPro" id="IPR006121">
    <property type="entry name" value="HMA_dom"/>
</dbReference>
<name>A0ABV0KHC8_9CYAN</name>
<proteinExistence type="predicted"/>
<reference evidence="2 3" key="1">
    <citation type="submission" date="2022-04" db="EMBL/GenBank/DDBJ databases">
        <title>Positive selection, recombination, and allopatry shape intraspecific diversity of widespread and dominant cyanobacteria.</title>
        <authorList>
            <person name="Wei J."/>
            <person name="Shu W."/>
            <person name="Hu C."/>
        </authorList>
    </citation>
    <scope>NUCLEOTIDE SEQUENCE [LARGE SCALE GENOMIC DNA]</scope>
    <source>
        <strain evidence="2 3">AS-A4</strain>
    </source>
</reference>
<dbReference type="Pfam" id="PF00403">
    <property type="entry name" value="HMA"/>
    <property type="match status" value="1"/>
</dbReference>
<evidence type="ECO:0000313" key="2">
    <source>
        <dbReference type="EMBL" id="MEP1058438.1"/>
    </source>
</evidence>
<comment type="caution">
    <text evidence="2">The sequence shown here is derived from an EMBL/GenBank/DDBJ whole genome shotgun (WGS) entry which is preliminary data.</text>
</comment>
<evidence type="ECO:0000313" key="3">
    <source>
        <dbReference type="Proteomes" id="UP001476950"/>
    </source>
</evidence>
<dbReference type="EMBL" id="JAMPLM010000005">
    <property type="protein sequence ID" value="MEP1058438.1"/>
    <property type="molecule type" value="Genomic_DNA"/>
</dbReference>
<dbReference type="SUPFAM" id="SSF55008">
    <property type="entry name" value="HMA, heavy metal-associated domain"/>
    <property type="match status" value="1"/>
</dbReference>
<keyword evidence="3" id="KW-1185">Reference proteome</keyword>
<evidence type="ECO:0000259" key="1">
    <source>
        <dbReference type="PROSITE" id="PS50846"/>
    </source>
</evidence>
<dbReference type="Proteomes" id="UP001476950">
    <property type="component" value="Unassembled WGS sequence"/>
</dbReference>
<gene>
    <name evidence="2" type="ORF">NDI38_08305</name>
</gene>
<dbReference type="CDD" id="cd00371">
    <property type="entry name" value="HMA"/>
    <property type="match status" value="1"/>
</dbReference>
<feature type="domain" description="HMA" evidence="1">
    <location>
        <begin position="1"/>
        <end position="64"/>
    </location>
</feature>
<dbReference type="PROSITE" id="PS50846">
    <property type="entry name" value="HMA_2"/>
    <property type="match status" value="1"/>
</dbReference>
<dbReference type="Gene3D" id="3.30.70.100">
    <property type="match status" value="1"/>
</dbReference>
<dbReference type="InterPro" id="IPR036163">
    <property type="entry name" value="HMA_dom_sf"/>
</dbReference>
<sequence length="64" mass="6540">MAIELTVPNMACSACSDTITQAVQAIDPSATVQADTKTKLVVIETQTPEATVKAAIVAAGYSVT</sequence>
<dbReference type="RefSeq" id="WP_190447676.1">
    <property type="nucleotide sequence ID" value="NZ_JAMPLM010000005.1"/>
</dbReference>
<organism evidence="2 3">
    <name type="scientific">Stenomitos frigidus AS-A4</name>
    <dbReference type="NCBI Taxonomy" id="2933935"/>
    <lineage>
        <taxon>Bacteria</taxon>
        <taxon>Bacillati</taxon>
        <taxon>Cyanobacteriota</taxon>
        <taxon>Cyanophyceae</taxon>
        <taxon>Leptolyngbyales</taxon>
        <taxon>Leptolyngbyaceae</taxon>
        <taxon>Stenomitos</taxon>
    </lineage>
</organism>
<protein>
    <submittedName>
        <fullName evidence="2">Heavy-metal-associated domain-containing protein</fullName>
    </submittedName>
</protein>